<name>A0A225DXP1_9BACT</name>
<comment type="caution">
    <text evidence="1">The sequence shown here is derived from an EMBL/GenBank/DDBJ whole genome shotgun (WGS) entry which is preliminary data.</text>
</comment>
<dbReference type="AlphaFoldDB" id="A0A225DXP1"/>
<sequence length="105" mass="11603">MLGGPYRVEVYASGRPSTTRPIEPGTDRERALADWLAAHGTGWSTSYTTYAPGTRVVGSGFTLNLLRDGTCVLNHQTGRDGEWEQIIQRLTPEDVRLLREALGEE</sequence>
<evidence type="ECO:0000313" key="1">
    <source>
        <dbReference type="EMBL" id="OWK45723.1"/>
    </source>
</evidence>
<protein>
    <submittedName>
        <fullName evidence="1">Uncharacterized protein</fullName>
    </submittedName>
</protein>
<reference evidence="2" key="1">
    <citation type="submission" date="2017-06" db="EMBL/GenBank/DDBJ databases">
        <title>Genome analysis of Fimbriiglobus ruber SP5, the first member of the order Planctomycetales with confirmed chitinolytic capability.</title>
        <authorList>
            <person name="Ravin N.V."/>
            <person name="Rakitin A.L."/>
            <person name="Ivanova A.A."/>
            <person name="Beletsky A.V."/>
            <person name="Kulichevskaya I.S."/>
            <person name="Mardanov A.V."/>
            <person name="Dedysh S.N."/>
        </authorList>
    </citation>
    <scope>NUCLEOTIDE SEQUENCE [LARGE SCALE GENOMIC DNA]</scope>
    <source>
        <strain evidence="2">SP5</strain>
    </source>
</reference>
<dbReference type="Proteomes" id="UP000214646">
    <property type="component" value="Unassembled WGS sequence"/>
</dbReference>
<gene>
    <name evidence="1" type="ORF">FRUB_02054</name>
</gene>
<accession>A0A225DXP1</accession>
<proteinExistence type="predicted"/>
<evidence type="ECO:0000313" key="2">
    <source>
        <dbReference type="Proteomes" id="UP000214646"/>
    </source>
</evidence>
<organism evidence="1 2">
    <name type="scientific">Fimbriiglobus ruber</name>
    <dbReference type="NCBI Taxonomy" id="1908690"/>
    <lineage>
        <taxon>Bacteria</taxon>
        <taxon>Pseudomonadati</taxon>
        <taxon>Planctomycetota</taxon>
        <taxon>Planctomycetia</taxon>
        <taxon>Gemmatales</taxon>
        <taxon>Gemmataceae</taxon>
        <taxon>Fimbriiglobus</taxon>
    </lineage>
</organism>
<dbReference type="EMBL" id="NIDE01000002">
    <property type="protein sequence ID" value="OWK45723.1"/>
    <property type="molecule type" value="Genomic_DNA"/>
</dbReference>
<keyword evidence="2" id="KW-1185">Reference proteome</keyword>